<dbReference type="GO" id="GO:0003676">
    <property type="term" value="F:nucleic acid binding"/>
    <property type="evidence" value="ECO:0007669"/>
    <property type="project" value="InterPro"/>
</dbReference>
<dbReference type="EMBL" id="JACEEZ010005601">
    <property type="protein sequence ID" value="KAG0725494.1"/>
    <property type="molecule type" value="Genomic_DNA"/>
</dbReference>
<protein>
    <recommendedName>
        <fullName evidence="1">RNase H type-1 domain-containing protein</fullName>
    </recommendedName>
</protein>
<dbReference type="InterPro" id="IPR036397">
    <property type="entry name" value="RNaseH_sf"/>
</dbReference>
<accession>A0A8J5CY82</accession>
<dbReference type="SUPFAM" id="SSF53098">
    <property type="entry name" value="Ribonuclease H-like"/>
    <property type="match status" value="1"/>
</dbReference>
<evidence type="ECO:0000313" key="2">
    <source>
        <dbReference type="EMBL" id="KAG0725494.1"/>
    </source>
</evidence>
<dbReference type="AlphaFoldDB" id="A0A8J5CY82"/>
<proteinExistence type="predicted"/>
<keyword evidence="3" id="KW-1185">Reference proteome</keyword>
<dbReference type="InterPro" id="IPR012337">
    <property type="entry name" value="RNaseH-like_sf"/>
</dbReference>
<evidence type="ECO:0000259" key="1">
    <source>
        <dbReference type="PROSITE" id="PS50879"/>
    </source>
</evidence>
<dbReference type="Pfam" id="PF00075">
    <property type="entry name" value="RNase_H"/>
    <property type="match status" value="1"/>
</dbReference>
<dbReference type="Gene3D" id="3.30.420.10">
    <property type="entry name" value="Ribonuclease H-like superfamily/Ribonuclease H"/>
    <property type="match status" value="1"/>
</dbReference>
<sequence>MSEASEYLPPVVPKDEEEVGEYYFESDPLALKDNLEYQRLIKALFKLQAQRVKAVKLGKAVVYTDSLSSLQLLSRHPRSSTSLVHTIQRALHLTNEGWEIAFQWVPSHAGIPGNEVADSAATMALTDVNTTPFPLPLSTATRLISHTRRCPPHHLHGPIPQ</sequence>
<evidence type="ECO:0000313" key="3">
    <source>
        <dbReference type="Proteomes" id="UP000770661"/>
    </source>
</evidence>
<dbReference type="GO" id="GO:0004523">
    <property type="term" value="F:RNA-DNA hybrid ribonuclease activity"/>
    <property type="evidence" value="ECO:0007669"/>
    <property type="project" value="InterPro"/>
</dbReference>
<dbReference type="PROSITE" id="PS50879">
    <property type="entry name" value="RNASE_H_1"/>
    <property type="match status" value="1"/>
</dbReference>
<dbReference type="InterPro" id="IPR002156">
    <property type="entry name" value="RNaseH_domain"/>
</dbReference>
<dbReference type="Proteomes" id="UP000770661">
    <property type="component" value="Unassembled WGS sequence"/>
</dbReference>
<gene>
    <name evidence="2" type="ORF">GWK47_038552</name>
</gene>
<feature type="domain" description="RNase H type-1" evidence="1">
    <location>
        <begin position="1"/>
        <end position="126"/>
    </location>
</feature>
<organism evidence="2 3">
    <name type="scientific">Chionoecetes opilio</name>
    <name type="common">Atlantic snow crab</name>
    <name type="synonym">Cancer opilio</name>
    <dbReference type="NCBI Taxonomy" id="41210"/>
    <lineage>
        <taxon>Eukaryota</taxon>
        <taxon>Metazoa</taxon>
        <taxon>Ecdysozoa</taxon>
        <taxon>Arthropoda</taxon>
        <taxon>Crustacea</taxon>
        <taxon>Multicrustacea</taxon>
        <taxon>Malacostraca</taxon>
        <taxon>Eumalacostraca</taxon>
        <taxon>Eucarida</taxon>
        <taxon>Decapoda</taxon>
        <taxon>Pleocyemata</taxon>
        <taxon>Brachyura</taxon>
        <taxon>Eubrachyura</taxon>
        <taxon>Majoidea</taxon>
        <taxon>Majidae</taxon>
        <taxon>Chionoecetes</taxon>
    </lineage>
</organism>
<reference evidence="2" key="1">
    <citation type="submission" date="2020-07" db="EMBL/GenBank/DDBJ databases">
        <title>The High-quality genome of the commercially important snow crab, Chionoecetes opilio.</title>
        <authorList>
            <person name="Jeong J.-H."/>
            <person name="Ryu S."/>
        </authorList>
    </citation>
    <scope>NUCLEOTIDE SEQUENCE</scope>
    <source>
        <strain evidence="2">MADBK_172401_WGS</strain>
        <tissue evidence="2">Digestive gland</tissue>
    </source>
</reference>
<dbReference type="OrthoDB" id="437693at2759"/>
<comment type="caution">
    <text evidence="2">The sequence shown here is derived from an EMBL/GenBank/DDBJ whole genome shotgun (WGS) entry which is preliminary data.</text>
</comment>
<name>A0A8J5CY82_CHIOP</name>